<keyword evidence="3" id="KW-0240">DNA-directed RNA polymerase</keyword>
<organism evidence="8 9">
    <name type="scientific">Volvox africanus</name>
    <dbReference type="NCBI Taxonomy" id="51714"/>
    <lineage>
        <taxon>Eukaryota</taxon>
        <taxon>Viridiplantae</taxon>
        <taxon>Chlorophyta</taxon>
        <taxon>core chlorophytes</taxon>
        <taxon>Chlorophyceae</taxon>
        <taxon>CS clade</taxon>
        <taxon>Chlamydomonadales</taxon>
        <taxon>Volvocaceae</taxon>
        <taxon>Volvox</taxon>
    </lineage>
</organism>
<feature type="non-terminal residue" evidence="8">
    <location>
        <position position="227"/>
    </location>
</feature>
<feature type="domain" description="RNA polymerase Rpb7-like N-terminal" evidence="6">
    <location>
        <begin position="50"/>
        <end position="106"/>
    </location>
</feature>
<dbReference type="Pfam" id="PF08292">
    <property type="entry name" value="RNA_pol_Rbc25"/>
    <property type="match status" value="1"/>
</dbReference>
<dbReference type="CDD" id="cd04330">
    <property type="entry name" value="RNAP_III_Rpc25_N"/>
    <property type="match status" value="1"/>
</dbReference>
<gene>
    <name evidence="8" type="ORF">VaNZ11_012419</name>
</gene>
<evidence type="ECO:0000313" key="9">
    <source>
        <dbReference type="Proteomes" id="UP001165090"/>
    </source>
</evidence>
<keyword evidence="4" id="KW-0804">Transcription</keyword>
<reference evidence="8 9" key="1">
    <citation type="journal article" date="2023" name="IScience">
        <title>Expanded male sex-determining region conserved during the evolution of homothallism in the green alga Volvox.</title>
        <authorList>
            <person name="Yamamoto K."/>
            <person name="Matsuzaki R."/>
            <person name="Mahakham W."/>
            <person name="Heman W."/>
            <person name="Sekimoto H."/>
            <person name="Kawachi M."/>
            <person name="Minakuchi Y."/>
            <person name="Toyoda A."/>
            <person name="Nozaki H."/>
        </authorList>
    </citation>
    <scope>NUCLEOTIDE SEQUENCE [LARGE SCALE GENOMIC DNA]</scope>
    <source>
        <strain evidence="8 9">NIES-4468</strain>
    </source>
</reference>
<evidence type="ECO:0000256" key="3">
    <source>
        <dbReference type="ARBA" id="ARBA00022478"/>
    </source>
</evidence>
<dbReference type="InterPro" id="IPR036898">
    <property type="entry name" value="RNA_pol_Rpb7-like_N_sf"/>
</dbReference>
<proteinExistence type="inferred from homology"/>
<evidence type="ECO:0000259" key="6">
    <source>
        <dbReference type="Pfam" id="PF03876"/>
    </source>
</evidence>
<sequence length="227" mass="25605">SACELADNTFIQTTKLARTLSPPSAQTLGTRDSWRQGVTPFSMFIITKIEDQIRVLPQDLTKTPADAVTAVIEQRFVDKVIPNLGLVVTIYDVLHIEGGFVYPNDGAAFFKVQFRIVVFRPFIGEILVGKLKSCSREGLRVSLDFFEDVLIPEHALQDPSFYDESERLWVWKFDGNDMYMDLKEPIRFRVQSIKFSAPPTPLQLENATGDDKLLGTAAKPFSPMIIM</sequence>
<accession>A0ABQ5SEK3</accession>
<keyword evidence="5" id="KW-0539">Nucleus</keyword>
<keyword evidence="9" id="KW-1185">Reference proteome</keyword>
<dbReference type="SUPFAM" id="SSF88798">
    <property type="entry name" value="N-terminal, heterodimerisation domain of RBP7 (RpoE)"/>
    <property type="match status" value="1"/>
</dbReference>
<evidence type="ECO:0000256" key="5">
    <source>
        <dbReference type="ARBA" id="ARBA00023242"/>
    </source>
</evidence>
<comment type="caution">
    <text evidence="8">The sequence shown here is derived from an EMBL/GenBank/DDBJ whole genome shotgun (WGS) entry which is preliminary data.</text>
</comment>
<comment type="subcellular location">
    <subcellularLocation>
        <location evidence="1">Nucleus</location>
    </subcellularLocation>
</comment>
<evidence type="ECO:0000313" key="8">
    <source>
        <dbReference type="EMBL" id="GLI68094.1"/>
    </source>
</evidence>
<protein>
    <submittedName>
        <fullName evidence="8">Uncharacterized protein</fullName>
    </submittedName>
</protein>
<dbReference type="PANTHER" id="PTHR12709">
    <property type="entry name" value="DNA-DIRECTED RNA POLYMERASE II, III"/>
    <property type="match status" value="1"/>
</dbReference>
<feature type="non-terminal residue" evidence="8">
    <location>
        <position position="1"/>
    </location>
</feature>
<evidence type="ECO:0000256" key="1">
    <source>
        <dbReference type="ARBA" id="ARBA00004123"/>
    </source>
</evidence>
<dbReference type="InterPro" id="IPR012340">
    <property type="entry name" value="NA-bd_OB-fold"/>
</dbReference>
<dbReference type="InterPro" id="IPR005576">
    <property type="entry name" value="Rpb7-like_N"/>
</dbReference>
<dbReference type="PANTHER" id="PTHR12709:SF1">
    <property type="entry name" value="DNA-DIRECTED RNA POLYMERASE III SUBUNIT RPC8"/>
    <property type="match status" value="1"/>
</dbReference>
<evidence type="ECO:0000259" key="7">
    <source>
        <dbReference type="Pfam" id="PF08292"/>
    </source>
</evidence>
<evidence type="ECO:0000256" key="2">
    <source>
        <dbReference type="ARBA" id="ARBA00009307"/>
    </source>
</evidence>
<dbReference type="EMBL" id="BSDZ01000079">
    <property type="protein sequence ID" value="GLI68094.1"/>
    <property type="molecule type" value="Genomic_DNA"/>
</dbReference>
<feature type="domain" description="RNA polymerase III subunit Rpc25" evidence="7">
    <location>
        <begin position="125"/>
        <end position="205"/>
    </location>
</feature>
<dbReference type="Proteomes" id="UP001165090">
    <property type="component" value="Unassembled WGS sequence"/>
</dbReference>
<dbReference type="Gene3D" id="3.30.1490.120">
    <property type="entry name" value="RNA polymerase Rpb7-like, N-terminal domain"/>
    <property type="match status" value="1"/>
</dbReference>
<comment type="similarity">
    <text evidence="2">Belongs to the eukaryotic RPB7/RPC8 RNA polymerase subunit family.</text>
</comment>
<dbReference type="Gene3D" id="2.40.50.140">
    <property type="entry name" value="Nucleic acid-binding proteins"/>
    <property type="match status" value="1"/>
</dbReference>
<name>A0ABQ5SEK3_9CHLO</name>
<dbReference type="Pfam" id="PF03876">
    <property type="entry name" value="SHS2_Rpb7-N"/>
    <property type="match status" value="1"/>
</dbReference>
<dbReference type="SUPFAM" id="SSF50249">
    <property type="entry name" value="Nucleic acid-binding proteins"/>
    <property type="match status" value="1"/>
</dbReference>
<dbReference type="InterPro" id="IPR045113">
    <property type="entry name" value="Rpb7-like"/>
</dbReference>
<dbReference type="InterPro" id="IPR013238">
    <property type="entry name" value="RNA_pol_III_Rbc25"/>
</dbReference>
<evidence type="ECO:0000256" key="4">
    <source>
        <dbReference type="ARBA" id="ARBA00023163"/>
    </source>
</evidence>